<dbReference type="RefSeq" id="XP_067082150.1">
    <property type="nucleotide sequence ID" value="XM_067226049.1"/>
</dbReference>
<dbReference type="Proteomes" id="UP000195570">
    <property type="component" value="Unassembled WGS sequence"/>
</dbReference>
<accession>A0A1G4IH11</accession>
<dbReference type="VEuPathDB" id="TriTrypDB:TEOVI_000307000"/>
<feature type="region of interest" description="Disordered" evidence="1">
    <location>
        <begin position="178"/>
        <end position="229"/>
    </location>
</feature>
<dbReference type="GeneID" id="92377010"/>
<comment type="caution">
    <text evidence="2">The sequence shown here is derived from an EMBL/GenBank/DDBJ whole genome shotgun (WGS) entry which is preliminary data.</text>
</comment>
<evidence type="ECO:0000256" key="1">
    <source>
        <dbReference type="SAM" id="MobiDB-lite"/>
    </source>
</evidence>
<evidence type="ECO:0000313" key="2">
    <source>
        <dbReference type="EMBL" id="SCU71489.1"/>
    </source>
</evidence>
<organism evidence="2 3">
    <name type="scientific">Trypanosoma equiperdum</name>
    <dbReference type="NCBI Taxonomy" id="5694"/>
    <lineage>
        <taxon>Eukaryota</taxon>
        <taxon>Discoba</taxon>
        <taxon>Euglenozoa</taxon>
        <taxon>Kinetoplastea</taxon>
        <taxon>Metakinetoplastina</taxon>
        <taxon>Trypanosomatida</taxon>
        <taxon>Trypanosomatidae</taxon>
        <taxon>Trypanosoma</taxon>
    </lineage>
</organism>
<keyword evidence="3" id="KW-1185">Reference proteome</keyword>
<proteinExistence type="predicted"/>
<reference evidence="2" key="1">
    <citation type="submission" date="2016-09" db="EMBL/GenBank/DDBJ databases">
        <authorList>
            <person name="Hebert L."/>
            <person name="Moumen B."/>
        </authorList>
    </citation>
    <scope>NUCLEOTIDE SEQUENCE [LARGE SCALE GENOMIC DNA]</scope>
    <source>
        <strain evidence="2">OVI</strain>
    </source>
</reference>
<protein>
    <submittedName>
        <fullName evidence="2">Uncharacterized protein</fullName>
    </submittedName>
</protein>
<evidence type="ECO:0000313" key="3">
    <source>
        <dbReference type="Proteomes" id="UP000195570"/>
    </source>
</evidence>
<dbReference type="AlphaFoldDB" id="A0A1G4IH11"/>
<gene>
    <name evidence="2" type="ORF">TEOVI_000307000</name>
</gene>
<feature type="compositionally biased region" description="Basic and acidic residues" evidence="1">
    <location>
        <begin position="197"/>
        <end position="219"/>
    </location>
</feature>
<name>A0A1G4IH11_TRYEQ</name>
<sequence>MHRRWRPSVVQQRPDPGLLRRQYTRLNKLCSDKKKTVCHRETSSSSNCCRADGDGGKELLPKTTTVKRTECTANSALSHSHEDLRNLKREDLQSKVMLIAAISELTGGAKLDGRSLARALNNIYGTNSADFVKGLITTIGSKQTKHRDGDHLKDAELQELIAGEACRSAISYLHHQNSETNAAKESTAQSPHVPAAECKDKPKGNCDPSKMRMEKENVKQKGCAKLRRQ</sequence>
<feature type="compositionally biased region" description="Polar residues" evidence="1">
    <location>
        <begin position="178"/>
        <end position="190"/>
    </location>
</feature>
<dbReference type="EMBL" id="CZPT02001636">
    <property type="protein sequence ID" value="SCU71489.1"/>
    <property type="molecule type" value="Genomic_DNA"/>
</dbReference>